<dbReference type="PANTHER" id="PTHR12905">
    <property type="entry name" value="METALLOPHOSPHOESTERASE"/>
    <property type="match status" value="1"/>
</dbReference>
<dbReference type="Pfam" id="PF00149">
    <property type="entry name" value="Metallophos"/>
    <property type="match status" value="1"/>
</dbReference>
<evidence type="ECO:0000259" key="3">
    <source>
        <dbReference type="Pfam" id="PF00149"/>
    </source>
</evidence>
<evidence type="ECO:0000256" key="2">
    <source>
        <dbReference type="SAM" id="MobiDB-lite"/>
    </source>
</evidence>
<comment type="similarity">
    <text evidence="1">Belongs to the UPF0046 family.</text>
</comment>
<dbReference type="RefSeq" id="XP_030844395.1">
    <property type="nucleotide sequence ID" value="XM_030988535.1"/>
</dbReference>
<dbReference type="InterPro" id="IPR029052">
    <property type="entry name" value="Metallo-depent_PP-like"/>
</dbReference>
<dbReference type="InterPro" id="IPR004843">
    <property type="entry name" value="Calcineurin-like_PHP"/>
</dbReference>
<dbReference type="OrthoDB" id="630188at2759"/>
<feature type="region of interest" description="Disordered" evidence="2">
    <location>
        <begin position="1"/>
        <end position="37"/>
    </location>
</feature>
<dbReference type="InParanoid" id="A0A7M7P634"/>
<sequence length="363" mass="40829">MSFRRMLKGASGRSLSAKQPESDEQSKEITVHPETNNPTRVWDTIRYKQKVDVVTPVDPATPKPKDHVRFVCISDTHSKTDRIPDIPDGDVLIHAGDFTKICRRKEVKNFNDFLGHTRFVCTSDTFSKTTYLSKVVPPGDVFIHAGSFNNVGLPREVSAFNEFLGTLPHRHKIVIAGNHELTFDQQLMTERNSHVFMSFASAFEGLKTNEWKDIRSLLTNCTYLEDSEIQVMGFRIYGSPWQPVFCDWGFNLPRGQPLLDKWNKIPEGTDILITHGPPLGHGDLASNGCRAGCVELLSTVQRRVRPKYHVFGHIHEGYGVTTDGQTTFVNAAICDVHYRPCNPPIVFDLPTPRVPTVEAESSV</sequence>
<dbReference type="SUPFAM" id="SSF56300">
    <property type="entry name" value="Metallo-dependent phosphatases"/>
    <property type="match status" value="2"/>
</dbReference>
<dbReference type="CDD" id="cd07379">
    <property type="entry name" value="MPP_239FB"/>
    <property type="match status" value="1"/>
</dbReference>
<accession>A0A7M7P634</accession>
<dbReference type="AlphaFoldDB" id="A0A7M7P634"/>
<reference evidence="4" key="2">
    <citation type="submission" date="2021-01" db="UniProtKB">
        <authorList>
            <consortium name="EnsemblMetazoa"/>
        </authorList>
    </citation>
    <scope>IDENTIFICATION</scope>
</reference>
<dbReference type="Proteomes" id="UP000007110">
    <property type="component" value="Unassembled WGS sequence"/>
</dbReference>
<proteinExistence type="inferred from homology"/>
<dbReference type="EnsemblMetazoa" id="XM_030988535">
    <property type="protein sequence ID" value="XP_030844395"/>
    <property type="gene ID" value="LOC577091"/>
</dbReference>
<dbReference type="FunCoup" id="A0A7M7P634">
    <property type="interactions" value="310"/>
</dbReference>
<organism evidence="4 5">
    <name type="scientific">Strongylocentrotus purpuratus</name>
    <name type="common">Purple sea urchin</name>
    <dbReference type="NCBI Taxonomy" id="7668"/>
    <lineage>
        <taxon>Eukaryota</taxon>
        <taxon>Metazoa</taxon>
        <taxon>Echinodermata</taxon>
        <taxon>Eleutherozoa</taxon>
        <taxon>Echinozoa</taxon>
        <taxon>Echinoidea</taxon>
        <taxon>Euechinoidea</taxon>
        <taxon>Echinacea</taxon>
        <taxon>Camarodonta</taxon>
        <taxon>Echinidea</taxon>
        <taxon>Strongylocentrotidae</taxon>
        <taxon>Strongylocentrotus</taxon>
    </lineage>
</organism>
<evidence type="ECO:0000313" key="4">
    <source>
        <dbReference type="EnsemblMetazoa" id="XP_030844395"/>
    </source>
</evidence>
<dbReference type="GeneID" id="577091"/>
<feature type="domain" description="Calcineurin-like phosphoesterase" evidence="3">
    <location>
        <begin position="118"/>
        <end position="316"/>
    </location>
</feature>
<evidence type="ECO:0000313" key="5">
    <source>
        <dbReference type="Proteomes" id="UP000007110"/>
    </source>
</evidence>
<evidence type="ECO:0000256" key="1">
    <source>
        <dbReference type="ARBA" id="ARBA00007993"/>
    </source>
</evidence>
<dbReference type="PANTHER" id="PTHR12905:SF0">
    <property type="entry name" value="CALCINEURIN-LIKE PHOSPHOESTERASE DOMAIN-CONTAINING PROTEIN"/>
    <property type="match status" value="1"/>
</dbReference>
<keyword evidence="5" id="KW-1185">Reference proteome</keyword>
<dbReference type="KEGG" id="spu:577091"/>
<dbReference type="OMA" id="IHPLTAD"/>
<reference evidence="5" key="1">
    <citation type="submission" date="2015-02" db="EMBL/GenBank/DDBJ databases">
        <title>Genome sequencing for Strongylocentrotus purpuratus.</title>
        <authorList>
            <person name="Murali S."/>
            <person name="Liu Y."/>
            <person name="Vee V."/>
            <person name="English A."/>
            <person name="Wang M."/>
            <person name="Skinner E."/>
            <person name="Han Y."/>
            <person name="Muzny D.M."/>
            <person name="Worley K.C."/>
            <person name="Gibbs R.A."/>
        </authorList>
    </citation>
    <scope>NUCLEOTIDE SEQUENCE</scope>
</reference>
<protein>
    <recommendedName>
        <fullName evidence="3">Calcineurin-like phosphoesterase domain-containing protein</fullName>
    </recommendedName>
</protein>
<name>A0A7M7P634_STRPU</name>
<dbReference type="InterPro" id="IPR051693">
    <property type="entry name" value="UPF0046_metallophosphoest"/>
</dbReference>
<dbReference type="GO" id="GO:0016787">
    <property type="term" value="F:hydrolase activity"/>
    <property type="evidence" value="ECO:0007669"/>
    <property type="project" value="InterPro"/>
</dbReference>
<feature type="compositionally biased region" description="Basic and acidic residues" evidence="2">
    <location>
        <begin position="20"/>
        <end position="31"/>
    </location>
</feature>
<dbReference type="Gene3D" id="3.60.21.10">
    <property type="match status" value="2"/>
</dbReference>